<feature type="compositionally biased region" description="Basic residues" evidence="1">
    <location>
        <begin position="351"/>
        <end position="360"/>
    </location>
</feature>
<dbReference type="AlphaFoldDB" id="A0A0C9VEG3"/>
<keyword evidence="3" id="KW-1185">Reference proteome</keyword>
<proteinExistence type="predicted"/>
<dbReference type="EMBL" id="KN837149">
    <property type="protein sequence ID" value="KIJ39792.1"/>
    <property type="molecule type" value="Genomic_DNA"/>
</dbReference>
<sequence>MSIAAQGRGNFSVALSLIWTNLREPEPPKTSSCALLALENLIINFTKGILKAPRLLSAFRNIPQIAPTQLLDPPRSPASESESDTDAVSSDASRNVAQTGRMARLPELSCCSPTKILMDAAFLLNLMEDEPPIEPPLPPQNLMEDEPPVEPPLPPQNLAMDQDELPLTPQSMVIDEAIDVPFICDSIDDEDSIEPPLPLQNIVIDGERTSQTLLPQANERDLIDPPLSAQGMAIDEEPLQELPGEASLHVVEDIDYIEETQHGRTGLEPLVIAAQPRRTRQNELNDLLLFDLPPKRNRRLSEKGKLYHDRKVVKMREQKMREHKRNHRRSDTGHKRNADSAELADKCDARKRARHSKFIS</sequence>
<feature type="compositionally biased region" description="Polar residues" evidence="1">
    <location>
        <begin position="86"/>
        <end position="98"/>
    </location>
</feature>
<feature type="region of interest" description="Disordered" evidence="1">
    <location>
        <begin position="67"/>
        <end position="99"/>
    </location>
</feature>
<feature type="compositionally biased region" description="Basic and acidic residues" evidence="1">
    <location>
        <begin position="329"/>
        <end position="350"/>
    </location>
</feature>
<evidence type="ECO:0000313" key="2">
    <source>
        <dbReference type="EMBL" id="KIJ39792.1"/>
    </source>
</evidence>
<dbReference type="HOGENOM" id="CLU_769805_0_0_1"/>
<organism evidence="2 3">
    <name type="scientific">Sphaerobolus stellatus (strain SS14)</name>
    <dbReference type="NCBI Taxonomy" id="990650"/>
    <lineage>
        <taxon>Eukaryota</taxon>
        <taxon>Fungi</taxon>
        <taxon>Dikarya</taxon>
        <taxon>Basidiomycota</taxon>
        <taxon>Agaricomycotina</taxon>
        <taxon>Agaricomycetes</taxon>
        <taxon>Phallomycetidae</taxon>
        <taxon>Geastrales</taxon>
        <taxon>Sphaerobolaceae</taxon>
        <taxon>Sphaerobolus</taxon>
    </lineage>
</organism>
<accession>A0A0C9VEG3</accession>
<dbReference type="Proteomes" id="UP000054279">
    <property type="component" value="Unassembled WGS sequence"/>
</dbReference>
<name>A0A0C9VEG3_SPHS4</name>
<protein>
    <submittedName>
        <fullName evidence="2">Uncharacterized protein</fullName>
    </submittedName>
</protein>
<evidence type="ECO:0000313" key="3">
    <source>
        <dbReference type="Proteomes" id="UP000054279"/>
    </source>
</evidence>
<gene>
    <name evidence="2" type="ORF">M422DRAFT_49497</name>
</gene>
<feature type="region of interest" description="Disordered" evidence="1">
    <location>
        <begin position="314"/>
        <end position="360"/>
    </location>
</feature>
<evidence type="ECO:0000256" key="1">
    <source>
        <dbReference type="SAM" id="MobiDB-lite"/>
    </source>
</evidence>
<reference evidence="2 3" key="1">
    <citation type="submission" date="2014-06" db="EMBL/GenBank/DDBJ databases">
        <title>Evolutionary Origins and Diversification of the Mycorrhizal Mutualists.</title>
        <authorList>
            <consortium name="DOE Joint Genome Institute"/>
            <consortium name="Mycorrhizal Genomics Consortium"/>
            <person name="Kohler A."/>
            <person name="Kuo A."/>
            <person name="Nagy L.G."/>
            <person name="Floudas D."/>
            <person name="Copeland A."/>
            <person name="Barry K.W."/>
            <person name="Cichocki N."/>
            <person name="Veneault-Fourrey C."/>
            <person name="LaButti K."/>
            <person name="Lindquist E.A."/>
            <person name="Lipzen A."/>
            <person name="Lundell T."/>
            <person name="Morin E."/>
            <person name="Murat C."/>
            <person name="Riley R."/>
            <person name="Ohm R."/>
            <person name="Sun H."/>
            <person name="Tunlid A."/>
            <person name="Henrissat B."/>
            <person name="Grigoriev I.V."/>
            <person name="Hibbett D.S."/>
            <person name="Martin F."/>
        </authorList>
    </citation>
    <scope>NUCLEOTIDE SEQUENCE [LARGE SCALE GENOMIC DNA]</scope>
    <source>
        <strain evidence="2 3">SS14</strain>
    </source>
</reference>